<evidence type="ECO:0000313" key="9">
    <source>
        <dbReference type="Proteomes" id="UP000887574"/>
    </source>
</evidence>
<organism evidence="9 10">
    <name type="scientific">Ditylenchus dipsaci</name>
    <dbReference type="NCBI Taxonomy" id="166011"/>
    <lineage>
        <taxon>Eukaryota</taxon>
        <taxon>Metazoa</taxon>
        <taxon>Ecdysozoa</taxon>
        <taxon>Nematoda</taxon>
        <taxon>Chromadorea</taxon>
        <taxon>Rhabditida</taxon>
        <taxon>Tylenchina</taxon>
        <taxon>Tylenchomorpha</taxon>
        <taxon>Sphaerularioidea</taxon>
        <taxon>Anguinidae</taxon>
        <taxon>Anguininae</taxon>
        <taxon>Ditylenchus</taxon>
    </lineage>
</organism>
<keyword evidence="4 6" id="KW-0862">Zinc</keyword>
<evidence type="ECO:0000256" key="6">
    <source>
        <dbReference type="PROSITE-ProRule" id="PRU00236"/>
    </source>
</evidence>
<keyword evidence="3 6" id="KW-0479">Metal-binding</keyword>
<dbReference type="InterPro" id="IPR026590">
    <property type="entry name" value="Ssirtuin_cat_dom"/>
</dbReference>
<dbReference type="InterPro" id="IPR050134">
    <property type="entry name" value="NAD-dep_sirtuin_deacylases"/>
</dbReference>
<evidence type="ECO:0000256" key="2">
    <source>
        <dbReference type="ARBA" id="ARBA00022679"/>
    </source>
</evidence>
<dbReference type="GO" id="GO:0017136">
    <property type="term" value="F:histone deacetylase activity, NAD-dependent"/>
    <property type="evidence" value="ECO:0007669"/>
    <property type="project" value="TreeGrafter"/>
</dbReference>
<sequence length="864" mass="97402">MFDIDFFRKNPAPFYNFAREIFPGQFQPSVSHMFIKFLEEEGKLLRNYTQNIDTLEKVAGIEKVVECHGSFAKATCLDCNHEIDSDKIKEDVLQQRVPYCKKCENGVIKPNIVFFGEDLSDKFHLQMGEDQDKVDLLVVIGSSLKVQPVALIPFNVEPNVPQILINREQLTRYQADIKLLGNCDDIIIALCMAIGGTIQQKMVNELSSRSKFSNYIASIAELQQSPLLSFMPKQLSAEEFKKMVQLEEDIETNEPVVKKSKTVDKKEEASMDKNGTEKGANQLLSMWQSNYVSVETRLPPNSTLLVPPNINVFKGAELYYDRDSDIFCRSVGSREHKHFEEDEPEFKGTKGRGLSSHSSSPTSSSSSEGSDSDDDPAPRYNSCPPFMEAETSGAEHVAEIARTLRATSCLEEDSYRTFYSEQKQHTKLKRMIPANHLPRKPTPLTQLRRNTKMLADPRIIRGSVTAKKAEKAEERYKTELIRNRLSMAIGSSRSELSMSTGVGMGTRQEIARLAGPLGFRRAYPPSIGRRLQDSMQEDRRSVPNGPTKQFLQKLDRPKYPATHSTDQRPFPKLPVINASQNSFGPQQKSIDQISFKNVRFEPVRSMDVSSPTVLPQVVPTIPFQSTERGGMRPRERLVKPRRQIYRSMREVSSPWGHNPPSTPLAPPSLNDMYVQTDETFEESFAPLVTEMVTAAIADALRIKLDAMAVRCKDPFLNPIWEPPAGAQGCSYIQKVLEEQKEAAIKQMNALESRKLAVDVIEGMAESSLDELITRNKIKQEVVSRSIAIDTRQFNRQEVKGTLQLQYVYKKAERILVHKIADSYLKDALFSTTSPFDNSPTILSVLKSRNTTNSLEPAKPTKISG</sequence>
<dbReference type="InterPro" id="IPR026591">
    <property type="entry name" value="Sirtuin_cat_small_dom_sf"/>
</dbReference>
<protein>
    <submittedName>
        <fullName evidence="10">Deacetylase sirtuin-type domain-containing protein</fullName>
    </submittedName>
</protein>
<evidence type="ECO:0000256" key="3">
    <source>
        <dbReference type="ARBA" id="ARBA00022723"/>
    </source>
</evidence>
<feature type="region of interest" description="Disordered" evidence="7">
    <location>
        <begin position="532"/>
        <end position="551"/>
    </location>
</feature>
<dbReference type="GO" id="GO:0005654">
    <property type="term" value="C:nucleoplasm"/>
    <property type="evidence" value="ECO:0007669"/>
    <property type="project" value="TreeGrafter"/>
</dbReference>
<feature type="compositionally biased region" description="Low complexity" evidence="7">
    <location>
        <begin position="355"/>
        <end position="369"/>
    </location>
</feature>
<dbReference type="Gene3D" id="3.30.1600.10">
    <property type="entry name" value="SIR2/SIRT2 'Small Domain"/>
    <property type="match status" value="1"/>
</dbReference>
<feature type="region of interest" description="Disordered" evidence="7">
    <location>
        <begin position="337"/>
        <end position="387"/>
    </location>
</feature>
<dbReference type="GO" id="GO:0003714">
    <property type="term" value="F:transcription corepressor activity"/>
    <property type="evidence" value="ECO:0007669"/>
    <property type="project" value="TreeGrafter"/>
</dbReference>
<evidence type="ECO:0000259" key="8">
    <source>
        <dbReference type="PROSITE" id="PS50305"/>
    </source>
</evidence>
<evidence type="ECO:0000256" key="5">
    <source>
        <dbReference type="ARBA" id="ARBA00023027"/>
    </source>
</evidence>
<proteinExistence type="predicted"/>
<feature type="binding site" evidence="6">
    <location>
        <position position="103"/>
    </location>
    <ligand>
        <name>Zn(2+)</name>
        <dbReference type="ChEBI" id="CHEBI:29105"/>
    </ligand>
</feature>
<dbReference type="Proteomes" id="UP000887574">
    <property type="component" value="Unplaced"/>
</dbReference>
<feature type="binding site" evidence="6">
    <location>
        <position position="76"/>
    </location>
    <ligand>
        <name>Zn(2+)</name>
        <dbReference type="ChEBI" id="CHEBI:29105"/>
    </ligand>
</feature>
<comment type="cofactor">
    <cofactor evidence="1">
        <name>Zn(2+)</name>
        <dbReference type="ChEBI" id="CHEBI:29105"/>
    </cofactor>
</comment>
<dbReference type="WBParaSite" id="jg13411">
    <property type="protein sequence ID" value="jg13411"/>
    <property type="gene ID" value="jg13411"/>
</dbReference>
<dbReference type="PROSITE" id="PS50305">
    <property type="entry name" value="SIRTUIN"/>
    <property type="match status" value="1"/>
</dbReference>
<evidence type="ECO:0000256" key="7">
    <source>
        <dbReference type="SAM" id="MobiDB-lite"/>
    </source>
</evidence>
<feature type="compositionally biased region" description="Basic and acidic residues" evidence="7">
    <location>
        <begin position="337"/>
        <end position="348"/>
    </location>
</feature>
<feature type="domain" description="Deacetylase sirtuin-type" evidence="8">
    <location>
        <begin position="1"/>
        <end position="198"/>
    </location>
</feature>
<dbReference type="GO" id="GO:0070403">
    <property type="term" value="F:NAD+ binding"/>
    <property type="evidence" value="ECO:0007669"/>
    <property type="project" value="InterPro"/>
</dbReference>
<dbReference type="GO" id="GO:0046872">
    <property type="term" value="F:metal ion binding"/>
    <property type="evidence" value="ECO:0007669"/>
    <property type="project" value="UniProtKB-KW"/>
</dbReference>
<evidence type="ECO:0000256" key="1">
    <source>
        <dbReference type="ARBA" id="ARBA00001947"/>
    </source>
</evidence>
<dbReference type="GO" id="GO:0033553">
    <property type="term" value="C:rDNA heterochromatin"/>
    <property type="evidence" value="ECO:0007669"/>
    <property type="project" value="TreeGrafter"/>
</dbReference>
<dbReference type="InterPro" id="IPR029035">
    <property type="entry name" value="DHS-like_NAD/FAD-binding_dom"/>
</dbReference>
<keyword evidence="5" id="KW-0520">NAD</keyword>
<dbReference type="PANTHER" id="PTHR11085">
    <property type="entry name" value="NAD-DEPENDENT PROTEIN DEACYLASE SIRTUIN-5, MITOCHONDRIAL-RELATED"/>
    <property type="match status" value="1"/>
</dbReference>
<dbReference type="GO" id="GO:0002039">
    <property type="term" value="F:p53 binding"/>
    <property type="evidence" value="ECO:0007669"/>
    <property type="project" value="TreeGrafter"/>
</dbReference>
<keyword evidence="9" id="KW-1185">Reference proteome</keyword>
<dbReference type="PANTHER" id="PTHR11085:SF9">
    <property type="entry name" value="NAD-DEPENDENT PROTEIN DEACETYLASE SIRTUIN-1"/>
    <property type="match status" value="1"/>
</dbReference>
<evidence type="ECO:0000256" key="4">
    <source>
        <dbReference type="ARBA" id="ARBA00022833"/>
    </source>
</evidence>
<feature type="compositionally biased region" description="Basic and acidic residues" evidence="7">
    <location>
        <begin position="532"/>
        <end position="541"/>
    </location>
</feature>
<dbReference type="AlphaFoldDB" id="A0A915CWR3"/>
<dbReference type="SUPFAM" id="SSF52467">
    <property type="entry name" value="DHS-like NAD/FAD-binding domain"/>
    <property type="match status" value="1"/>
</dbReference>
<keyword evidence="2" id="KW-0808">Transferase</keyword>
<accession>A0A915CWR3</accession>
<name>A0A915CWR3_9BILA</name>
<dbReference type="Pfam" id="PF02146">
    <property type="entry name" value="SIR2"/>
    <property type="match status" value="1"/>
</dbReference>
<feature type="active site" description="Proton acceptor" evidence="6">
    <location>
        <position position="68"/>
    </location>
</feature>
<dbReference type="Gene3D" id="3.40.50.1220">
    <property type="entry name" value="TPP-binding domain"/>
    <property type="match status" value="1"/>
</dbReference>
<evidence type="ECO:0000313" key="10">
    <source>
        <dbReference type="WBParaSite" id="jg13411"/>
    </source>
</evidence>
<feature type="binding site" evidence="6">
    <location>
        <position position="79"/>
    </location>
    <ligand>
        <name>Zn(2+)</name>
        <dbReference type="ChEBI" id="CHEBI:29105"/>
    </ligand>
</feature>
<feature type="binding site" evidence="6">
    <location>
        <position position="100"/>
    </location>
    <ligand>
        <name>Zn(2+)</name>
        <dbReference type="ChEBI" id="CHEBI:29105"/>
    </ligand>
</feature>
<dbReference type="GO" id="GO:0005637">
    <property type="term" value="C:nuclear inner membrane"/>
    <property type="evidence" value="ECO:0007669"/>
    <property type="project" value="TreeGrafter"/>
</dbReference>
<dbReference type="InterPro" id="IPR003000">
    <property type="entry name" value="Sirtuin"/>
</dbReference>
<reference evidence="10" key="1">
    <citation type="submission" date="2022-11" db="UniProtKB">
        <authorList>
            <consortium name="WormBaseParasite"/>
        </authorList>
    </citation>
    <scope>IDENTIFICATION</scope>
</reference>